<evidence type="ECO:0000313" key="1">
    <source>
        <dbReference type="EMBL" id="ODN83786.1"/>
    </source>
</evidence>
<organism evidence="1 2">
    <name type="scientific">Cryptococcus wingfieldii CBS 7118</name>
    <dbReference type="NCBI Taxonomy" id="1295528"/>
    <lineage>
        <taxon>Eukaryota</taxon>
        <taxon>Fungi</taxon>
        <taxon>Dikarya</taxon>
        <taxon>Basidiomycota</taxon>
        <taxon>Agaricomycotina</taxon>
        <taxon>Tremellomycetes</taxon>
        <taxon>Tremellales</taxon>
        <taxon>Cryptococcaceae</taxon>
        <taxon>Cryptococcus</taxon>
    </lineage>
</organism>
<proteinExistence type="predicted"/>
<dbReference type="Proteomes" id="UP000094819">
    <property type="component" value="Unassembled WGS sequence"/>
</dbReference>
<name>A0A1E3I7H1_9TREE</name>
<gene>
    <name evidence="1" type="ORF">L198_07682</name>
</gene>
<dbReference type="GeneID" id="30196893"/>
<keyword evidence="2" id="KW-1185">Reference proteome</keyword>
<dbReference type="AlphaFoldDB" id="A0A1E3I7H1"/>
<dbReference type="RefSeq" id="XP_019028358.1">
    <property type="nucleotide sequence ID" value="XM_019179670.1"/>
</dbReference>
<protein>
    <submittedName>
        <fullName evidence="1">Uncharacterized protein</fullName>
    </submittedName>
</protein>
<comment type="caution">
    <text evidence="1">The sequence shown here is derived from an EMBL/GenBank/DDBJ whole genome shotgun (WGS) entry which is preliminary data.</text>
</comment>
<dbReference type="EMBL" id="AWGH01000039">
    <property type="protein sequence ID" value="ODN83786.1"/>
    <property type="molecule type" value="Genomic_DNA"/>
</dbReference>
<evidence type="ECO:0000313" key="2">
    <source>
        <dbReference type="Proteomes" id="UP000094819"/>
    </source>
</evidence>
<reference evidence="1 2" key="1">
    <citation type="submission" date="2016-06" db="EMBL/GenBank/DDBJ databases">
        <title>Evolution of pathogenesis and genome organization in the Tremellales.</title>
        <authorList>
            <person name="Cuomo C."/>
            <person name="Litvintseva A."/>
            <person name="Heitman J."/>
            <person name="Chen Y."/>
            <person name="Sun S."/>
            <person name="Springer D."/>
            <person name="Dromer F."/>
            <person name="Young S."/>
            <person name="Zeng Q."/>
            <person name="Chapman S."/>
            <person name="Gujja S."/>
            <person name="Saif S."/>
            <person name="Birren B."/>
        </authorList>
    </citation>
    <scope>NUCLEOTIDE SEQUENCE [LARGE SCALE GENOMIC DNA]</scope>
    <source>
        <strain evidence="1 2">CBS 7118</strain>
    </source>
</reference>
<dbReference type="OrthoDB" id="10337799at2759"/>
<accession>A0A1E3I7H1</accession>
<sequence>MSGYFRSRLAPSLLQDSYRPFARGHSIATGYGTRLGGYAPSYLNSGSYLGRGAAVIDGAYSRYGTGYGSYGGYGYGGLDGFVGRELIAPTEVINTTVRAIAAPTIVERTREIPVPVIERHIENVHHHHHHDRVVERIVREPVHVPITERVSESHSHVNHHHGSTYPGVHTFPGHSHVHGHVHGFQGGLNATSWAGWSDRFRSLGSDFALPHLDRFPELFHTSHFRDTLLEYNNRYNLLPPSSIDRVLSLSPASLGEYIVSHGHEFGSFTDGGELILRGHPERPEYTLALLAYYGASRRLGQLSFPVRFAYGDSHVWSKLPTKFQSWLPTQLRPYPQPQYAYPVYDNHR</sequence>